<dbReference type="PANTHER" id="PTHR24416">
    <property type="entry name" value="TYROSINE-PROTEIN KINASE RECEPTOR"/>
    <property type="match status" value="1"/>
</dbReference>
<sequence length="477" mass="54766">MEDEDIYLECEVSRINVSIWKKDNKTLLVGEKIYRNIPGLEVWKNYTLQLTEATFTNDGYYECMEDRNVIKSYCVSIYKMPTVVILMDGNIVETPMYASSKQIITLQCVAYGCRPRVKIVWKLNLVEINEESANVVVSHNASERGNDTYDIFSTFRFLVEDDVSNITCFISEEIFNKRGYSLSVIEVHRRHHRILVGGLIVTLFICGMIMFVLRHLCKEENLLVQRRNQLVEWNKAKTMVLLPSKGNLMQYWLAEYESLEHRKVIARCVSDKASLKDAYHFMDLASRLDTSISHEHLVKLLGVSINESGTLRNDLLSMFASDELASGPHGFQTSSALTLCMISRDLASALMYLHKRGYVHPGISARKVLLTDQGVSKLYDFLPIQLAKVRVESLLKKFILLPLKFTQRMTSLAWMAPEVLFLDQYCMSSDVWSFAVLLWELYSFGATPYKEMTSDEVERCIRQCKYLDCPISCPGSV</sequence>
<comment type="caution">
    <text evidence="11">The sequence shown here is derived from an EMBL/GenBank/DDBJ whole genome shotgun (WGS) entry which is preliminary data.</text>
</comment>
<dbReference type="Proteomes" id="UP000230750">
    <property type="component" value="Unassembled WGS sequence"/>
</dbReference>
<name>A0A2G8KFB3_STIJA</name>
<dbReference type="PROSITE" id="PS50835">
    <property type="entry name" value="IG_LIKE"/>
    <property type="match status" value="1"/>
</dbReference>
<evidence type="ECO:0000256" key="2">
    <source>
        <dbReference type="ARBA" id="ARBA00022692"/>
    </source>
</evidence>
<keyword evidence="7" id="KW-0460">Magnesium</keyword>
<dbReference type="OrthoDB" id="4062651at2759"/>
<keyword evidence="6" id="KW-0067">ATP-binding</keyword>
<evidence type="ECO:0000259" key="9">
    <source>
        <dbReference type="PROSITE" id="PS50011"/>
    </source>
</evidence>
<keyword evidence="11" id="KW-0808">Transferase</keyword>
<keyword evidence="6" id="KW-0547">Nucleotide-binding</keyword>
<dbReference type="InterPro" id="IPR011009">
    <property type="entry name" value="Kinase-like_dom_sf"/>
</dbReference>
<feature type="domain" description="Ig-like" evidence="10">
    <location>
        <begin position="81"/>
        <end position="183"/>
    </location>
</feature>
<dbReference type="GO" id="GO:0004714">
    <property type="term" value="F:transmembrane receptor protein tyrosine kinase activity"/>
    <property type="evidence" value="ECO:0007669"/>
    <property type="project" value="TreeGrafter"/>
</dbReference>
<feature type="domain" description="Protein kinase" evidence="9">
    <location>
        <begin position="237"/>
        <end position="477"/>
    </location>
</feature>
<dbReference type="GO" id="GO:0005524">
    <property type="term" value="F:ATP binding"/>
    <property type="evidence" value="ECO:0007669"/>
    <property type="project" value="UniProtKB-KW"/>
</dbReference>
<dbReference type="GO" id="GO:0007169">
    <property type="term" value="P:cell surface receptor protein tyrosine kinase signaling pathway"/>
    <property type="evidence" value="ECO:0007669"/>
    <property type="project" value="TreeGrafter"/>
</dbReference>
<keyword evidence="3 8" id="KW-1133">Transmembrane helix</keyword>
<dbReference type="PROSITE" id="PS50011">
    <property type="entry name" value="PROTEIN_KINASE_DOM"/>
    <property type="match status" value="1"/>
</dbReference>
<reference evidence="11 12" key="1">
    <citation type="journal article" date="2017" name="PLoS Biol.">
        <title>The sea cucumber genome provides insights into morphological evolution and visceral regeneration.</title>
        <authorList>
            <person name="Zhang X."/>
            <person name="Sun L."/>
            <person name="Yuan J."/>
            <person name="Sun Y."/>
            <person name="Gao Y."/>
            <person name="Zhang L."/>
            <person name="Li S."/>
            <person name="Dai H."/>
            <person name="Hamel J.F."/>
            <person name="Liu C."/>
            <person name="Yu Y."/>
            <person name="Liu S."/>
            <person name="Lin W."/>
            <person name="Guo K."/>
            <person name="Jin S."/>
            <person name="Xu P."/>
            <person name="Storey K.B."/>
            <person name="Huan P."/>
            <person name="Zhang T."/>
            <person name="Zhou Y."/>
            <person name="Zhang J."/>
            <person name="Lin C."/>
            <person name="Li X."/>
            <person name="Xing L."/>
            <person name="Huo D."/>
            <person name="Sun M."/>
            <person name="Wang L."/>
            <person name="Mercier A."/>
            <person name="Li F."/>
            <person name="Yang H."/>
            <person name="Xiang J."/>
        </authorList>
    </citation>
    <scope>NUCLEOTIDE SEQUENCE [LARGE SCALE GENOMIC DNA]</scope>
    <source>
        <strain evidence="11">Shaxun</strain>
        <tissue evidence="11">Muscle</tissue>
    </source>
</reference>
<dbReference type="GO" id="GO:0046872">
    <property type="term" value="F:metal ion binding"/>
    <property type="evidence" value="ECO:0007669"/>
    <property type="project" value="UniProtKB-KW"/>
</dbReference>
<keyword evidence="2 8" id="KW-0812">Transmembrane</keyword>
<dbReference type="InterPro" id="IPR007110">
    <property type="entry name" value="Ig-like_dom"/>
</dbReference>
<evidence type="ECO:0000256" key="7">
    <source>
        <dbReference type="PIRSR" id="PIRSR000615-3"/>
    </source>
</evidence>
<keyword evidence="4 8" id="KW-0472">Membrane</keyword>
<evidence type="ECO:0000256" key="8">
    <source>
        <dbReference type="SAM" id="Phobius"/>
    </source>
</evidence>
<evidence type="ECO:0000256" key="6">
    <source>
        <dbReference type="PIRSR" id="PIRSR000615-2"/>
    </source>
</evidence>
<evidence type="ECO:0000256" key="1">
    <source>
        <dbReference type="ARBA" id="ARBA00004167"/>
    </source>
</evidence>
<evidence type="ECO:0000259" key="10">
    <source>
        <dbReference type="PROSITE" id="PS50835"/>
    </source>
</evidence>
<dbReference type="InterPro" id="IPR013783">
    <property type="entry name" value="Ig-like_fold"/>
</dbReference>
<dbReference type="GO" id="GO:0005886">
    <property type="term" value="C:plasma membrane"/>
    <property type="evidence" value="ECO:0007669"/>
    <property type="project" value="TreeGrafter"/>
</dbReference>
<dbReference type="STRING" id="307972.A0A2G8KFB3"/>
<evidence type="ECO:0000256" key="3">
    <source>
        <dbReference type="ARBA" id="ARBA00022989"/>
    </source>
</evidence>
<dbReference type="SUPFAM" id="SSF48726">
    <property type="entry name" value="Immunoglobulin"/>
    <property type="match status" value="2"/>
</dbReference>
<dbReference type="PIRSF" id="PIRSF000615">
    <property type="entry name" value="TyrPK_CSF1-R"/>
    <property type="match status" value="1"/>
</dbReference>
<dbReference type="InterPro" id="IPR050122">
    <property type="entry name" value="RTK"/>
</dbReference>
<gene>
    <name evidence="11" type="ORF">BSL78_16482</name>
</gene>
<dbReference type="GO" id="GO:0043235">
    <property type="term" value="C:receptor complex"/>
    <property type="evidence" value="ECO:0007669"/>
    <property type="project" value="TreeGrafter"/>
</dbReference>
<keyword evidence="12" id="KW-1185">Reference proteome</keyword>
<keyword evidence="5" id="KW-0325">Glycoprotein</keyword>
<evidence type="ECO:0000256" key="4">
    <source>
        <dbReference type="ARBA" id="ARBA00023136"/>
    </source>
</evidence>
<feature type="binding site" evidence="6">
    <location>
        <position position="366"/>
    </location>
    <ligand>
        <name>ATP</name>
        <dbReference type="ChEBI" id="CHEBI:30616"/>
    </ligand>
</feature>
<dbReference type="SUPFAM" id="SSF56112">
    <property type="entry name" value="Protein kinase-like (PK-like)"/>
    <property type="match status" value="1"/>
</dbReference>
<feature type="transmembrane region" description="Helical" evidence="8">
    <location>
        <begin position="194"/>
        <end position="213"/>
    </location>
</feature>
<keyword evidence="7" id="KW-0479">Metal-binding</keyword>
<evidence type="ECO:0000256" key="5">
    <source>
        <dbReference type="ARBA" id="ARBA00023180"/>
    </source>
</evidence>
<proteinExistence type="predicted"/>
<dbReference type="InterPro" id="IPR036179">
    <property type="entry name" value="Ig-like_dom_sf"/>
</dbReference>
<organism evidence="11 12">
    <name type="scientific">Stichopus japonicus</name>
    <name type="common">Sea cucumber</name>
    <dbReference type="NCBI Taxonomy" id="307972"/>
    <lineage>
        <taxon>Eukaryota</taxon>
        <taxon>Metazoa</taxon>
        <taxon>Echinodermata</taxon>
        <taxon>Eleutherozoa</taxon>
        <taxon>Echinozoa</taxon>
        <taxon>Holothuroidea</taxon>
        <taxon>Aspidochirotacea</taxon>
        <taxon>Aspidochirotida</taxon>
        <taxon>Stichopodidae</taxon>
        <taxon>Apostichopus</taxon>
    </lineage>
</organism>
<protein>
    <submittedName>
        <fullName evidence="11">Putative tyrosine-protein kinase</fullName>
    </submittedName>
</protein>
<accession>A0A2G8KFB3</accession>
<keyword evidence="11" id="KW-0418">Kinase</keyword>
<dbReference type="AlphaFoldDB" id="A0A2G8KFB3"/>
<evidence type="ECO:0000313" key="12">
    <source>
        <dbReference type="Proteomes" id="UP000230750"/>
    </source>
</evidence>
<feature type="binding site" evidence="7">
    <location>
        <position position="380"/>
    </location>
    <ligand>
        <name>Mg(2+)</name>
        <dbReference type="ChEBI" id="CHEBI:18420"/>
    </ligand>
</feature>
<dbReference type="PANTHER" id="PTHR24416:SF611">
    <property type="entry name" value="TYROSINE-PROTEIN KINASE TRANSMEMBRANE RECEPTOR ROR"/>
    <property type="match status" value="1"/>
</dbReference>
<dbReference type="InterPro" id="IPR000719">
    <property type="entry name" value="Prot_kinase_dom"/>
</dbReference>
<dbReference type="EMBL" id="MRZV01000629">
    <property type="protein sequence ID" value="PIK46649.1"/>
    <property type="molecule type" value="Genomic_DNA"/>
</dbReference>
<dbReference type="Pfam" id="PF07714">
    <property type="entry name" value="PK_Tyr_Ser-Thr"/>
    <property type="match status" value="1"/>
</dbReference>
<dbReference type="Gene3D" id="1.10.510.10">
    <property type="entry name" value="Transferase(Phosphotransferase) domain 1"/>
    <property type="match status" value="1"/>
</dbReference>
<dbReference type="InterPro" id="IPR001245">
    <property type="entry name" value="Ser-Thr/Tyr_kinase_cat_dom"/>
</dbReference>
<evidence type="ECO:0000313" key="11">
    <source>
        <dbReference type="EMBL" id="PIK46649.1"/>
    </source>
</evidence>
<dbReference type="Gene3D" id="2.60.40.10">
    <property type="entry name" value="Immunoglobulins"/>
    <property type="match status" value="1"/>
</dbReference>
<comment type="subcellular location">
    <subcellularLocation>
        <location evidence="1">Membrane</location>
        <topology evidence="1">Single-pass membrane protein</topology>
    </subcellularLocation>
</comment>